<reference evidence="4 5" key="1">
    <citation type="submission" date="2014-12" db="EMBL/GenBank/DDBJ databases">
        <title>Draft genome sequence of Paenibacillus kamchatkensis strain B-2647.</title>
        <authorList>
            <person name="Karlyshev A.V."/>
            <person name="Kudryashova E.B."/>
        </authorList>
    </citation>
    <scope>NUCLEOTIDE SEQUENCE [LARGE SCALE GENOMIC DNA]</scope>
    <source>
        <strain evidence="4 5">VKM B-2647</strain>
    </source>
</reference>
<dbReference type="HAMAP" id="MF_02240">
    <property type="entry name" value="PSP"/>
    <property type="match status" value="1"/>
</dbReference>
<evidence type="ECO:0000256" key="3">
    <source>
        <dbReference type="HAMAP-Rule" id="MF_02240"/>
    </source>
</evidence>
<dbReference type="InterPro" id="IPR036412">
    <property type="entry name" value="HAD-like_sf"/>
</dbReference>
<dbReference type="Pfam" id="PF00702">
    <property type="entry name" value="Hydrolase"/>
    <property type="match status" value="1"/>
</dbReference>
<dbReference type="InterPro" id="IPR051400">
    <property type="entry name" value="HAD-like_hydrolase"/>
</dbReference>
<comment type="function">
    <text evidence="3">Catalyzes the last step of the phosphorylated serine biosynthetic pathway, i.e. dephosphorylation of O-phospho-L-serine to form L-serine.</text>
</comment>
<dbReference type="InterPro" id="IPR006439">
    <property type="entry name" value="HAD-SF_hydro_IA"/>
</dbReference>
<dbReference type="Gene3D" id="1.20.120.710">
    <property type="entry name" value="Haloacid dehalogenase hydrolase-like domain"/>
    <property type="match status" value="1"/>
</dbReference>
<dbReference type="EC" id="3.1.3.3" evidence="3"/>
<comment type="similarity">
    <text evidence="3">Belongs to the HAD-like hydrolase superfamily.</text>
</comment>
<keyword evidence="3" id="KW-0170">Cobalt</keyword>
<comment type="catalytic activity">
    <reaction evidence="3">
        <text>O-phospho-L-serine + H2O = L-serine + phosphate</text>
        <dbReference type="Rhea" id="RHEA:21208"/>
        <dbReference type="ChEBI" id="CHEBI:15377"/>
        <dbReference type="ChEBI" id="CHEBI:33384"/>
        <dbReference type="ChEBI" id="CHEBI:43474"/>
        <dbReference type="ChEBI" id="CHEBI:57524"/>
        <dbReference type="EC" id="3.1.3.3"/>
    </reaction>
</comment>
<name>A0ABR5AEY3_9BACL</name>
<keyword evidence="3" id="KW-0718">Serine biosynthesis</keyword>
<comment type="cofactor">
    <cofactor evidence="3">
        <name>Mg(2+)</name>
        <dbReference type="ChEBI" id="CHEBI:18420"/>
    </cofactor>
    <cofactor evidence="3">
        <name>Co(2+)</name>
        <dbReference type="ChEBI" id="CHEBI:48828"/>
    </cofactor>
</comment>
<gene>
    <name evidence="4" type="ORF">SD70_19815</name>
</gene>
<dbReference type="NCBIfam" id="TIGR01509">
    <property type="entry name" value="HAD-SF-IA-v3"/>
    <property type="match status" value="1"/>
</dbReference>
<evidence type="ECO:0000256" key="1">
    <source>
        <dbReference type="ARBA" id="ARBA00022801"/>
    </source>
</evidence>
<dbReference type="SFLD" id="SFLDG01129">
    <property type="entry name" value="C1.5:_HAD__Beta-PGM__Phosphata"/>
    <property type="match status" value="1"/>
</dbReference>
<dbReference type="PANTHER" id="PTHR46470:SF3">
    <property type="entry name" value="N-ACYLNEURAMINATE-9-PHOSPHATASE"/>
    <property type="match status" value="1"/>
</dbReference>
<evidence type="ECO:0000313" key="4">
    <source>
        <dbReference type="EMBL" id="KIL39515.1"/>
    </source>
</evidence>
<keyword evidence="2 3" id="KW-0460">Magnesium</keyword>
<organism evidence="4 5">
    <name type="scientific">Gordoniibacillus kamchatkensis</name>
    <dbReference type="NCBI Taxonomy" id="1590651"/>
    <lineage>
        <taxon>Bacteria</taxon>
        <taxon>Bacillati</taxon>
        <taxon>Bacillota</taxon>
        <taxon>Bacilli</taxon>
        <taxon>Bacillales</taxon>
        <taxon>Paenibacillaceae</taxon>
        <taxon>Gordoniibacillus</taxon>
    </lineage>
</organism>
<dbReference type="NCBIfam" id="TIGR01549">
    <property type="entry name" value="HAD-SF-IA-v1"/>
    <property type="match status" value="1"/>
</dbReference>
<dbReference type="InterPro" id="IPR044266">
    <property type="entry name" value="PSP_YsaA"/>
</dbReference>
<evidence type="ECO:0000313" key="5">
    <source>
        <dbReference type="Proteomes" id="UP000031967"/>
    </source>
</evidence>
<accession>A0ABR5AEY3</accession>
<keyword evidence="1 3" id="KW-0378">Hydrolase</keyword>
<dbReference type="RefSeq" id="WP_041049237.1">
    <property type="nucleotide sequence ID" value="NZ_JXAK01000036.1"/>
</dbReference>
<dbReference type="SFLD" id="SFLDS00003">
    <property type="entry name" value="Haloacid_Dehalogenase"/>
    <property type="match status" value="1"/>
</dbReference>
<keyword evidence="5" id="KW-1185">Reference proteome</keyword>
<protein>
    <recommendedName>
        <fullName evidence="3">Phosphoserine phosphatase</fullName>
        <shortName evidence="3">PSP</shortName>
        <ecNumber evidence="3">3.1.3.3</ecNumber>
    </recommendedName>
</protein>
<comment type="caution">
    <text evidence="4">The sequence shown here is derived from an EMBL/GenBank/DDBJ whole genome shotgun (WGS) entry which is preliminary data.</text>
</comment>
<comment type="pathway">
    <text evidence="3">Amino-acid biosynthesis; L-serine biosynthesis; L-serine from 3-phospho-D-glycerate: step 3/3.</text>
</comment>
<dbReference type="InterPro" id="IPR023214">
    <property type="entry name" value="HAD_sf"/>
</dbReference>
<dbReference type="PANTHER" id="PTHR46470">
    <property type="entry name" value="N-ACYLNEURAMINATE-9-PHOSPHATASE"/>
    <property type="match status" value="1"/>
</dbReference>
<dbReference type="Proteomes" id="UP000031967">
    <property type="component" value="Unassembled WGS sequence"/>
</dbReference>
<comment type="catalytic activity">
    <reaction evidence="3">
        <text>O-phospho-D-serine + H2O = D-serine + phosphate</text>
        <dbReference type="Rhea" id="RHEA:24873"/>
        <dbReference type="ChEBI" id="CHEBI:15377"/>
        <dbReference type="ChEBI" id="CHEBI:35247"/>
        <dbReference type="ChEBI" id="CHEBI:43474"/>
        <dbReference type="ChEBI" id="CHEBI:58680"/>
        <dbReference type="EC" id="3.1.3.3"/>
    </reaction>
</comment>
<dbReference type="Gene3D" id="3.40.50.1000">
    <property type="entry name" value="HAD superfamily/HAD-like"/>
    <property type="match status" value="1"/>
</dbReference>
<proteinExistence type="inferred from homology"/>
<dbReference type="SUPFAM" id="SSF56784">
    <property type="entry name" value="HAD-like"/>
    <property type="match status" value="1"/>
</dbReference>
<sequence>MKLQAVLFDLDDTLLWDERSVKEAFEATCRVAEQRSGIDPAQLEAAVREEARSLYESFETFPFTKMIGINPFEALWAHFTGGEHPMFRKLQELAPGYRTEAWTRGLRRLGVDDPALGRELGERFPQERRARPLVYDATFRVLEQLRGKYKLLLLTNGAPDLQQEKLAGVPELAGYFDHIVISGSFGEGKPATSIFRHALELLGIEPEHGIMVGDKLTTDILGSNTVGMANIWIDHHGAQGSDQIVPKHRVTKLEDILPVIENVNS</sequence>
<evidence type="ECO:0000256" key="2">
    <source>
        <dbReference type="ARBA" id="ARBA00022842"/>
    </source>
</evidence>
<keyword evidence="3" id="KW-0028">Amino-acid biosynthesis</keyword>
<dbReference type="EMBL" id="JXAK01000036">
    <property type="protein sequence ID" value="KIL39515.1"/>
    <property type="molecule type" value="Genomic_DNA"/>
</dbReference>